<name>A0A9D4UFK5_ADICA</name>
<organism evidence="3 4">
    <name type="scientific">Adiantum capillus-veneris</name>
    <name type="common">Maidenhair fern</name>
    <dbReference type="NCBI Taxonomy" id="13818"/>
    <lineage>
        <taxon>Eukaryota</taxon>
        <taxon>Viridiplantae</taxon>
        <taxon>Streptophyta</taxon>
        <taxon>Embryophyta</taxon>
        <taxon>Tracheophyta</taxon>
        <taxon>Polypodiopsida</taxon>
        <taxon>Polypodiidae</taxon>
        <taxon>Polypodiales</taxon>
        <taxon>Pteridineae</taxon>
        <taxon>Pteridaceae</taxon>
        <taxon>Vittarioideae</taxon>
        <taxon>Adiantum</taxon>
    </lineage>
</organism>
<dbReference type="InterPro" id="IPR040387">
    <property type="entry name" value="RIN4/NOI4"/>
</dbReference>
<dbReference type="PANTHER" id="PTHR33159:SF6">
    <property type="entry name" value="RPM1-INTERACTING PROTEIN 4"/>
    <property type="match status" value="1"/>
</dbReference>
<gene>
    <name evidence="3" type="ORF">GOP47_0017537</name>
</gene>
<feature type="region of interest" description="Disordered" evidence="1">
    <location>
        <begin position="180"/>
        <end position="200"/>
    </location>
</feature>
<dbReference type="EMBL" id="JABFUD020000017">
    <property type="protein sequence ID" value="KAI5067009.1"/>
    <property type="molecule type" value="Genomic_DNA"/>
</dbReference>
<accession>A0A9D4UFK5</accession>
<feature type="compositionally biased region" description="Low complexity" evidence="1">
    <location>
        <begin position="51"/>
        <end position="65"/>
    </location>
</feature>
<dbReference type="GO" id="GO:0005886">
    <property type="term" value="C:plasma membrane"/>
    <property type="evidence" value="ECO:0007669"/>
    <property type="project" value="TreeGrafter"/>
</dbReference>
<dbReference type="Pfam" id="PF05627">
    <property type="entry name" value="AvrRpt-cleavage"/>
    <property type="match status" value="1"/>
</dbReference>
<evidence type="ECO:0000313" key="4">
    <source>
        <dbReference type="Proteomes" id="UP000886520"/>
    </source>
</evidence>
<dbReference type="AlphaFoldDB" id="A0A9D4UFK5"/>
<dbReference type="PANTHER" id="PTHR33159">
    <property type="entry name" value="RPM1-INTERACTING PROTEIN 4 (RIN4) FAMILY PROTEIN"/>
    <property type="match status" value="1"/>
</dbReference>
<feature type="domain" description="RIN4 pathogenic type III effector avirulence factor Avr cleavage site" evidence="2">
    <location>
        <begin position="7"/>
        <end position="38"/>
    </location>
</feature>
<evidence type="ECO:0000259" key="2">
    <source>
        <dbReference type="Pfam" id="PF05627"/>
    </source>
</evidence>
<evidence type="ECO:0000313" key="3">
    <source>
        <dbReference type="EMBL" id="KAI5067009.1"/>
    </source>
</evidence>
<feature type="region of interest" description="Disordered" evidence="1">
    <location>
        <begin position="51"/>
        <end position="85"/>
    </location>
</feature>
<dbReference type="InterPro" id="IPR008700">
    <property type="entry name" value="TypeIII_avirulence_cleave"/>
</dbReference>
<keyword evidence="4" id="KW-1185">Reference proteome</keyword>
<protein>
    <recommendedName>
        <fullName evidence="2">RIN4 pathogenic type III effector avirulence factor Avr cleavage site domain-containing protein</fullName>
    </recommendedName>
</protein>
<evidence type="ECO:0000256" key="1">
    <source>
        <dbReference type="SAM" id="MobiDB-lite"/>
    </source>
</evidence>
<feature type="compositionally biased region" description="Basic residues" evidence="1">
    <location>
        <begin position="183"/>
        <end position="195"/>
    </location>
</feature>
<reference evidence="3" key="1">
    <citation type="submission" date="2021-01" db="EMBL/GenBank/DDBJ databases">
        <title>Adiantum capillus-veneris genome.</title>
        <authorList>
            <person name="Fang Y."/>
            <person name="Liao Q."/>
        </authorList>
    </citation>
    <scope>NUCLEOTIDE SEQUENCE</scope>
    <source>
        <strain evidence="3">H3</strain>
        <tissue evidence="3">Leaf</tissue>
    </source>
</reference>
<comment type="caution">
    <text evidence="3">The sequence shown here is derived from an EMBL/GenBank/DDBJ whole genome shotgun (WGS) entry which is preliminary data.</text>
</comment>
<dbReference type="Proteomes" id="UP000886520">
    <property type="component" value="Chromosome 17"/>
</dbReference>
<proteinExistence type="predicted"/>
<sequence length="222" mass="24686">MAELSPLHVPKFGDWDVNDDNGEKHNFTHIFDRVRASRNIKRVLSNDPHSTLLNSSFLSTSPSTTHEAPARHHHQPPLSLHKGLSSPATAASILPVSYKTQSSHIPKTFGAAYTLIFDKTQTKKNVKKDAGVPPSSLQEAISPLMSKSKVSMNQKHVAGPKLGNWIVDKQDYTRIVEGLNKKGQNHKRSAQRTKKSATSTAYKPSLLRHWRLCFSSNHAVKD</sequence>